<sequence length="450" mass="51775">MYSTKSKQNQGERNSKQPSSTDDAKQKRKEKKKSSKSRFSPDPQRQNPRKHSKRDKNNASETYLRSLVKRKQEKMLQQQKAENSPSDAKEKRSMVEQEAVNPRISCSLVVPDAEEALEMEKRAKKLRKERWREKKEEELRRSQAMDQPTVLRIKNEPVQAVLMGKIVDKVKERKMKEQQKPKKDTTTTDAKSLILLDKPRIFGARTKRSKKKVDLDICLEEEAEADLSESNTQPSQEVLSPARSEPANRKPTPAHAHHHKTLSSKRTTRAVVTEDPVADERGMMLKSVRNYDNKGFMYDSENEPFWSTPMEPTDEDLDGLDEGARVTSETLDEVMSGRVILVNMPNTPIILDPIAGLNDLRTRNKFFLIEIVFSNTVRSVVNISAEIPQSHERQRQRRQIREENGDFTQVDDDGIQFETPDKCLIYSRTDPRGTASRKVTVPFKPSTFRS</sequence>
<dbReference type="InterPro" id="IPR008569">
    <property type="entry name" value="DUF851"/>
</dbReference>
<feature type="compositionally biased region" description="Basic and acidic residues" evidence="1">
    <location>
        <begin position="390"/>
        <end position="404"/>
    </location>
</feature>
<keyword evidence="3" id="KW-1185">Reference proteome</keyword>
<accession>A0A8S1H2V2</accession>
<feature type="compositionally biased region" description="Basic residues" evidence="1">
    <location>
        <begin position="255"/>
        <end position="268"/>
    </location>
</feature>
<feature type="region of interest" description="Disordered" evidence="1">
    <location>
        <begin position="129"/>
        <end position="151"/>
    </location>
</feature>
<feature type="region of interest" description="Disordered" evidence="1">
    <location>
        <begin position="390"/>
        <end position="414"/>
    </location>
</feature>
<organism evidence="2 3">
    <name type="scientific">Caenorhabditis auriculariae</name>
    <dbReference type="NCBI Taxonomy" id="2777116"/>
    <lineage>
        <taxon>Eukaryota</taxon>
        <taxon>Metazoa</taxon>
        <taxon>Ecdysozoa</taxon>
        <taxon>Nematoda</taxon>
        <taxon>Chromadorea</taxon>
        <taxon>Rhabditida</taxon>
        <taxon>Rhabditina</taxon>
        <taxon>Rhabditomorpha</taxon>
        <taxon>Rhabditoidea</taxon>
        <taxon>Rhabditidae</taxon>
        <taxon>Peloderinae</taxon>
        <taxon>Caenorhabditis</taxon>
    </lineage>
</organism>
<feature type="region of interest" description="Disordered" evidence="1">
    <location>
        <begin position="225"/>
        <end position="269"/>
    </location>
</feature>
<protein>
    <submittedName>
        <fullName evidence="2">Uncharacterized protein</fullName>
    </submittedName>
</protein>
<evidence type="ECO:0000256" key="1">
    <source>
        <dbReference type="SAM" id="MobiDB-lite"/>
    </source>
</evidence>
<dbReference type="OrthoDB" id="5867859at2759"/>
<proteinExistence type="predicted"/>
<gene>
    <name evidence="2" type="ORF">CAUJ_LOCUS5794</name>
</gene>
<evidence type="ECO:0000313" key="3">
    <source>
        <dbReference type="Proteomes" id="UP000835052"/>
    </source>
</evidence>
<dbReference type="EMBL" id="CAJGYM010000012">
    <property type="protein sequence ID" value="CAD6189875.1"/>
    <property type="molecule type" value="Genomic_DNA"/>
</dbReference>
<feature type="compositionally biased region" description="Basic and acidic residues" evidence="1">
    <location>
        <begin position="171"/>
        <end position="186"/>
    </location>
</feature>
<feature type="region of interest" description="Disordered" evidence="1">
    <location>
        <begin position="171"/>
        <end position="191"/>
    </location>
</feature>
<dbReference type="AlphaFoldDB" id="A0A8S1H2V2"/>
<feature type="compositionally biased region" description="Polar residues" evidence="1">
    <location>
        <begin position="1"/>
        <end position="21"/>
    </location>
</feature>
<dbReference type="Proteomes" id="UP000835052">
    <property type="component" value="Unassembled WGS sequence"/>
</dbReference>
<dbReference type="Pfam" id="PF05867">
    <property type="entry name" value="DUF851"/>
    <property type="match status" value="1"/>
</dbReference>
<feature type="region of interest" description="Disordered" evidence="1">
    <location>
        <begin position="1"/>
        <end position="99"/>
    </location>
</feature>
<evidence type="ECO:0000313" key="2">
    <source>
        <dbReference type="EMBL" id="CAD6189875.1"/>
    </source>
</evidence>
<reference evidence="2" key="1">
    <citation type="submission" date="2020-10" db="EMBL/GenBank/DDBJ databases">
        <authorList>
            <person name="Kikuchi T."/>
        </authorList>
    </citation>
    <scope>NUCLEOTIDE SEQUENCE</scope>
    <source>
        <strain evidence="2">NKZ352</strain>
    </source>
</reference>
<feature type="compositionally biased region" description="Polar residues" evidence="1">
    <location>
        <begin position="75"/>
        <end position="86"/>
    </location>
</feature>
<feature type="compositionally biased region" description="Basic residues" evidence="1">
    <location>
        <begin position="26"/>
        <end position="36"/>
    </location>
</feature>
<comment type="caution">
    <text evidence="2">The sequence shown here is derived from an EMBL/GenBank/DDBJ whole genome shotgun (WGS) entry which is preliminary data.</text>
</comment>
<name>A0A8S1H2V2_9PELO</name>
<feature type="compositionally biased region" description="Basic and acidic residues" evidence="1">
    <location>
        <begin position="130"/>
        <end position="143"/>
    </location>
</feature>